<proteinExistence type="predicted"/>
<keyword evidence="2" id="KW-0472">Membrane</keyword>
<gene>
    <name evidence="3" type="ORF">N656DRAFT_777973</name>
</gene>
<sequence>MSEPILAPDVGERGSLVRSDRRSPAFTQGLETGLAAGPQPAEALPGSPSNKKVFRDQPTKCLPSLASPGPSGILAHVPERHYHVPYTWPLLSLISVTAVMMQTGTFLFALLFAPRQVITHGSRDWIQDG</sequence>
<name>A0AAN6THD8_9PEZI</name>
<reference evidence="3" key="2">
    <citation type="submission" date="2023-05" db="EMBL/GenBank/DDBJ databases">
        <authorList>
            <consortium name="Lawrence Berkeley National Laboratory"/>
            <person name="Steindorff A."/>
            <person name="Hensen N."/>
            <person name="Bonometti L."/>
            <person name="Westerberg I."/>
            <person name="Brannstrom I.O."/>
            <person name="Guillou S."/>
            <person name="Cros-Aarteil S."/>
            <person name="Calhoun S."/>
            <person name="Haridas S."/>
            <person name="Kuo A."/>
            <person name="Mondo S."/>
            <person name="Pangilinan J."/>
            <person name="Riley R."/>
            <person name="Labutti K."/>
            <person name="Andreopoulos B."/>
            <person name="Lipzen A."/>
            <person name="Chen C."/>
            <person name="Yanf M."/>
            <person name="Daum C."/>
            <person name="Ng V."/>
            <person name="Clum A."/>
            <person name="Ohm R."/>
            <person name="Martin F."/>
            <person name="Silar P."/>
            <person name="Natvig D."/>
            <person name="Lalanne C."/>
            <person name="Gautier V."/>
            <person name="Ament-Velasquez S.L."/>
            <person name="Kruys A."/>
            <person name="Hutchinson M.I."/>
            <person name="Powell A.J."/>
            <person name="Barry K."/>
            <person name="Miller A.N."/>
            <person name="Grigoriev I.V."/>
            <person name="Debuchy R."/>
            <person name="Gladieux P."/>
            <person name="Thoren M.H."/>
            <person name="Johannesson H."/>
        </authorList>
    </citation>
    <scope>NUCLEOTIDE SEQUENCE</scope>
    <source>
        <strain evidence="3">CBS 508.74</strain>
    </source>
</reference>
<keyword evidence="2" id="KW-0812">Transmembrane</keyword>
<evidence type="ECO:0000313" key="3">
    <source>
        <dbReference type="EMBL" id="KAK4113920.1"/>
    </source>
</evidence>
<accession>A0AAN6THD8</accession>
<feature type="region of interest" description="Disordered" evidence="1">
    <location>
        <begin position="1"/>
        <end position="56"/>
    </location>
</feature>
<evidence type="ECO:0000256" key="2">
    <source>
        <dbReference type="SAM" id="Phobius"/>
    </source>
</evidence>
<dbReference type="GeneID" id="89939043"/>
<dbReference type="Proteomes" id="UP001302812">
    <property type="component" value="Unassembled WGS sequence"/>
</dbReference>
<keyword evidence="2" id="KW-1133">Transmembrane helix</keyword>
<feature type="transmembrane region" description="Helical" evidence="2">
    <location>
        <begin position="90"/>
        <end position="113"/>
    </location>
</feature>
<organism evidence="3 4">
    <name type="scientific">Canariomyces notabilis</name>
    <dbReference type="NCBI Taxonomy" id="2074819"/>
    <lineage>
        <taxon>Eukaryota</taxon>
        <taxon>Fungi</taxon>
        <taxon>Dikarya</taxon>
        <taxon>Ascomycota</taxon>
        <taxon>Pezizomycotina</taxon>
        <taxon>Sordariomycetes</taxon>
        <taxon>Sordariomycetidae</taxon>
        <taxon>Sordariales</taxon>
        <taxon>Chaetomiaceae</taxon>
        <taxon>Canariomyces</taxon>
    </lineage>
</organism>
<protein>
    <submittedName>
        <fullName evidence="3">Uncharacterized protein</fullName>
    </submittedName>
</protein>
<dbReference type="EMBL" id="MU853338">
    <property type="protein sequence ID" value="KAK4113920.1"/>
    <property type="molecule type" value="Genomic_DNA"/>
</dbReference>
<dbReference type="RefSeq" id="XP_064671490.1">
    <property type="nucleotide sequence ID" value="XM_064814918.1"/>
</dbReference>
<evidence type="ECO:0000313" key="4">
    <source>
        <dbReference type="Proteomes" id="UP001302812"/>
    </source>
</evidence>
<comment type="caution">
    <text evidence="3">The sequence shown here is derived from an EMBL/GenBank/DDBJ whole genome shotgun (WGS) entry which is preliminary data.</text>
</comment>
<reference evidence="3" key="1">
    <citation type="journal article" date="2023" name="Mol. Phylogenet. Evol.">
        <title>Genome-scale phylogeny and comparative genomics of the fungal order Sordariales.</title>
        <authorList>
            <person name="Hensen N."/>
            <person name="Bonometti L."/>
            <person name="Westerberg I."/>
            <person name="Brannstrom I.O."/>
            <person name="Guillou S."/>
            <person name="Cros-Aarteil S."/>
            <person name="Calhoun S."/>
            <person name="Haridas S."/>
            <person name="Kuo A."/>
            <person name="Mondo S."/>
            <person name="Pangilinan J."/>
            <person name="Riley R."/>
            <person name="LaButti K."/>
            <person name="Andreopoulos B."/>
            <person name="Lipzen A."/>
            <person name="Chen C."/>
            <person name="Yan M."/>
            <person name="Daum C."/>
            <person name="Ng V."/>
            <person name="Clum A."/>
            <person name="Steindorff A."/>
            <person name="Ohm R.A."/>
            <person name="Martin F."/>
            <person name="Silar P."/>
            <person name="Natvig D.O."/>
            <person name="Lalanne C."/>
            <person name="Gautier V."/>
            <person name="Ament-Velasquez S.L."/>
            <person name="Kruys A."/>
            <person name="Hutchinson M.I."/>
            <person name="Powell A.J."/>
            <person name="Barry K."/>
            <person name="Miller A.N."/>
            <person name="Grigoriev I.V."/>
            <person name="Debuchy R."/>
            <person name="Gladieux P."/>
            <person name="Hiltunen Thoren M."/>
            <person name="Johannesson H."/>
        </authorList>
    </citation>
    <scope>NUCLEOTIDE SEQUENCE</scope>
    <source>
        <strain evidence="3">CBS 508.74</strain>
    </source>
</reference>
<evidence type="ECO:0000256" key="1">
    <source>
        <dbReference type="SAM" id="MobiDB-lite"/>
    </source>
</evidence>
<dbReference type="AlphaFoldDB" id="A0AAN6THD8"/>
<keyword evidence="4" id="KW-1185">Reference proteome</keyword>